<protein>
    <submittedName>
        <fullName evidence="2">Class II fructose-bisphosphate aldolase family protein</fullName>
    </submittedName>
</protein>
<keyword evidence="3" id="KW-1185">Reference proteome</keyword>
<comment type="cofactor">
    <cofactor evidence="1">
        <name>Zn(2+)</name>
        <dbReference type="ChEBI" id="CHEBI:29105"/>
    </cofactor>
</comment>
<dbReference type="PIRSF" id="PIRSF001359">
    <property type="entry name" value="F_bP_aldolase_II"/>
    <property type="match status" value="1"/>
</dbReference>
<proteinExistence type="predicted"/>
<dbReference type="PANTHER" id="PTHR30304:SF0">
    <property type="entry name" value="D-TAGATOSE-1,6-BISPHOSPHATE ALDOLASE SUBUNIT GATY-RELATED"/>
    <property type="match status" value="1"/>
</dbReference>
<dbReference type="Proteomes" id="UP000612352">
    <property type="component" value="Unassembled WGS sequence"/>
</dbReference>
<dbReference type="InterPro" id="IPR050246">
    <property type="entry name" value="Class_II_FBP_aldolase"/>
</dbReference>
<gene>
    <name evidence="2" type="ORF">I8D64_09015</name>
</gene>
<evidence type="ECO:0000256" key="1">
    <source>
        <dbReference type="ARBA" id="ARBA00001947"/>
    </source>
</evidence>
<accession>A0ABS1BBK1</accession>
<reference evidence="2 3" key="1">
    <citation type="submission" date="2020-12" db="EMBL/GenBank/DDBJ databases">
        <title>Brachybacterium sp. MASK1Z-5, whole genome shotgun sequence.</title>
        <authorList>
            <person name="Tuo L."/>
        </authorList>
    </citation>
    <scope>NUCLEOTIDE SEQUENCE [LARGE SCALE GENOMIC DNA]</scope>
    <source>
        <strain evidence="2 3">MASK1Z-5</strain>
    </source>
</reference>
<evidence type="ECO:0000313" key="3">
    <source>
        <dbReference type="Proteomes" id="UP000612352"/>
    </source>
</evidence>
<dbReference type="SUPFAM" id="SSF51569">
    <property type="entry name" value="Aldolase"/>
    <property type="match status" value="1"/>
</dbReference>
<sequence length="281" mass="29778">MYVTLSEVLNEAERIGSTVGAFNAHNLEMIPPMILAARDAGSPIIIQTSVGTARYIGMENLVALCRGMAEREPVDVVLHLDHSTKLEDIRDAIDAGYSSVMFDGSSLPFAENVLKTRRVVEFARERGVSVEGEIGTIGGTEDGISVAEGALTSPEEARAFHEATGVGALAVSIGTHHGSYKGKTQIDVGLVERIHAAVDVPLVVHGGTGVDEADYDALRRAGVRKFNIGTELIVGWTRAAKETFGATEVNASLRNNIVPANDAVAGIVRHKIGCLLPARIS</sequence>
<dbReference type="PANTHER" id="PTHR30304">
    <property type="entry name" value="D-TAGATOSE-1,6-BISPHOSPHATE ALDOLASE"/>
    <property type="match status" value="1"/>
</dbReference>
<dbReference type="NCBIfam" id="TIGR00167">
    <property type="entry name" value="cbbA"/>
    <property type="match status" value="1"/>
</dbReference>
<dbReference type="InterPro" id="IPR000771">
    <property type="entry name" value="FBA_II"/>
</dbReference>
<dbReference type="CDD" id="cd00947">
    <property type="entry name" value="TBP_aldolase_IIB"/>
    <property type="match status" value="1"/>
</dbReference>
<dbReference type="RefSeq" id="WP_200502172.1">
    <property type="nucleotide sequence ID" value="NZ_JAEDAJ010000004.1"/>
</dbReference>
<dbReference type="EMBL" id="JAEDAJ010000004">
    <property type="protein sequence ID" value="MBK0331542.1"/>
    <property type="molecule type" value="Genomic_DNA"/>
</dbReference>
<dbReference type="Gene3D" id="3.20.20.70">
    <property type="entry name" value="Aldolase class I"/>
    <property type="match status" value="1"/>
</dbReference>
<dbReference type="InterPro" id="IPR013785">
    <property type="entry name" value="Aldolase_TIM"/>
</dbReference>
<comment type="caution">
    <text evidence="2">The sequence shown here is derived from an EMBL/GenBank/DDBJ whole genome shotgun (WGS) entry which is preliminary data.</text>
</comment>
<dbReference type="Pfam" id="PF01116">
    <property type="entry name" value="F_bP_aldolase"/>
    <property type="match status" value="1"/>
</dbReference>
<organism evidence="2 3">
    <name type="scientific">Brachybacterium halotolerans</name>
    <dbReference type="NCBI Taxonomy" id="2795215"/>
    <lineage>
        <taxon>Bacteria</taxon>
        <taxon>Bacillati</taxon>
        <taxon>Actinomycetota</taxon>
        <taxon>Actinomycetes</taxon>
        <taxon>Micrococcales</taxon>
        <taxon>Dermabacteraceae</taxon>
        <taxon>Brachybacterium</taxon>
    </lineage>
</organism>
<dbReference type="PROSITE" id="PS00806">
    <property type="entry name" value="ALDOLASE_CLASS_II_2"/>
    <property type="match status" value="1"/>
</dbReference>
<evidence type="ECO:0000313" key="2">
    <source>
        <dbReference type="EMBL" id="MBK0331542.1"/>
    </source>
</evidence>
<name>A0ABS1BBK1_9MICO</name>